<dbReference type="AlphaFoldDB" id="E9HIV4"/>
<dbReference type="HOGENOM" id="CLU_1367474_0_0_1"/>
<feature type="domain" description="DRBM" evidence="3">
    <location>
        <begin position="130"/>
        <end position="198"/>
    </location>
</feature>
<dbReference type="PANTHER" id="PTHR46205:SF3">
    <property type="entry name" value="LOQUACIOUS, ISOFORM B"/>
    <property type="match status" value="1"/>
</dbReference>
<dbReference type="GO" id="GO:0035197">
    <property type="term" value="F:siRNA binding"/>
    <property type="evidence" value="ECO:0000318"/>
    <property type="project" value="GO_Central"/>
</dbReference>
<dbReference type="STRING" id="6669.E9HIV4"/>
<dbReference type="PhylomeDB" id="E9HIV4"/>
<name>E9HIV4_DAPPU</name>
<evidence type="ECO:0000256" key="1">
    <source>
        <dbReference type="ARBA" id="ARBA00022884"/>
    </source>
</evidence>
<evidence type="ECO:0000313" key="4">
    <source>
        <dbReference type="EMBL" id="EFX68343.1"/>
    </source>
</evidence>
<dbReference type="Gene3D" id="3.30.160.20">
    <property type="match status" value="2"/>
</dbReference>
<dbReference type="GO" id="GO:0070578">
    <property type="term" value="C:RISC-loading complex"/>
    <property type="evidence" value="ECO:0000318"/>
    <property type="project" value="GO_Central"/>
</dbReference>
<sequence>MAQVSLREPSSAKQEKTFVSVFHELCQKFEFGVAKYSFVAEQGDPQYLTFLMNLTVDILGITVEGIGLTKMQAKHDAAYKMMFQIRETYRAGGTLNTVPRVKLVNCCEWLEKLGTLKEDIPKPPTEPTLNPSGVLLEWRQTTHRPLPEYRVVRKSGPSHSKTYFMTCKLSERVTEGVGKSKKAAKNDAAEKMLQILVDEEL</sequence>
<dbReference type="GO" id="GO:0030422">
    <property type="term" value="P:siRNA processing"/>
    <property type="evidence" value="ECO:0000318"/>
    <property type="project" value="GO_Central"/>
</dbReference>
<dbReference type="EMBL" id="GL732657">
    <property type="protein sequence ID" value="EFX68343.1"/>
    <property type="molecule type" value="Genomic_DNA"/>
</dbReference>
<dbReference type="GO" id="GO:0016442">
    <property type="term" value="C:RISC complex"/>
    <property type="evidence" value="ECO:0000318"/>
    <property type="project" value="GO_Central"/>
</dbReference>
<dbReference type="OrthoDB" id="5961559at2759"/>
<dbReference type="PANTHER" id="PTHR46205">
    <property type="entry name" value="LOQUACIOUS, ISOFORM B"/>
    <property type="match status" value="1"/>
</dbReference>
<dbReference type="GO" id="GO:0005634">
    <property type="term" value="C:nucleus"/>
    <property type="evidence" value="ECO:0000318"/>
    <property type="project" value="GO_Central"/>
</dbReference>
<dbReference type="GO" id="GO:0070920">
    <property type="term" value="P:regulation of regulatory ncRNA processing"/>
    <property type="evidence" value="ECO:0000318"/>
    <property type="project" value="GO_Central"/>
</dbReference>
<dbReference type="InterPro" id="IPR014720">
    <property type="entry name" value="dsRBD_dom"/>
</dbReference>
<dbReference type="FunFam" id="3.30.160.20:FF:000007">
    <property type="entry name" value="Double-stranded RNA-binding protein Staufen homolog 1"/>
    <property type="match status" value="1"/>
</dbReference>
<dbReference type="SMART" id="SM00358">
    <property type="entry name" value="DSRM"/>
    <property type="match status" value="2"/>
</dbReference>
<dbReference type="CDD" id="cd10845">
    <property type="entry name" value="DSRM_RNAse_III_family"/>
    <property type="match status" value="1"/>
</dbReference>
<gene>
    <name evidence="4" type="ORF">DAPPUDRAFT_114652</name>
</gene>
<dbReference type="GO" id="GO:0005737">
    <property type="term" value="C:cytoplasm"/>
    <property type="evidence" value="ECO:0000318"/>
    <property type="project" value="GO_Central"/>
</dbReference>
<dbReference type="GO" id="GO:0003725">
    <property type="term" value="F:double-stranded RNA binding"/>
    <property type="evidence" value="ECO:0000318"/>
    <property type="project" value="GO_Central"/>
</dbReference>
<dbReference type="InterPro" id="IPR051247">
    <property type="entry name" value="RLC_Component"/>
</dbReference>
<evidence type="ECO:0000256" key="2">
    <source>
        <dbReference type="PROSITE-ProRule" id="PRU00266"/>
    </source>
</evidence>
<dbReference type="InParanoid" id="E9HIV4"/>
<protein>
    <recommendedName>
        <fullName evidence="3">DRBM domain-containing protein</fullName>
    </recommendedName>
</protein>
<feature type="domain" description="DRBM" evidence="3">
    <location>
        <begin position="17"/>
        <end position="87"/>
    </location>
</feature>
<dbReference type="PROSITE" id="PS50137">
    <property type="entry name" value="DS_RBD"/>
    <property type="match status" value="2"/>
</dbReference>
<dbReference type="Pfam" id="PF00035">
    <property type="entry name" value="dsrm"/>
    <property type="match status" value="1"/>
</dbReference>
<dbReference type="KEGG" id="dpx:DAPPUDRAFT_114652"/>
<keyword evidence="5" id="KW-1185">Reference proteome</keyword>
<keyword evidence="1 2" id="KW-0694">RNA-binding</keyword>
<dbReference type="Proteomes" id="UP000000305">
    <property type="component" value="Unassembled WGS sequence"/>
</dbReference>
<dbReference type="SUPFAM" id="SSF54768">
    <property type="entry name" value="dsRNA-binding domain-like"/>
    <property type="match status" value="2"/>
</dbReference>
<proteinExistence type="predicted"/>
<dbReference type="eggNOG" id="KOG3732">
    <property type="taxonomic scope" value="Eukaryota"/>
</dbReference>
<evidence type="ECO:0000313" key="5">
    <source>
        <dbReference type="Proteomes" id="UP000000305"/>
    </source>
</evidence>
<accession>E9HIV4</accession>
<evidence type="ECO:0000259" key="3">
    <source>
        <dbReference type="PROSITE" id="PS50137"/>
    </source>
</evidence>
<organism evidence="4 5">
    <name type="scientific">Daphnia pulex</name>
    <name type="common">Water flea</name>
    <dbReference type="NCBI Taxonomy" id="6669"/>
    <lineage>
        <taxon>Eukaryota</taxon>
        <taxon>Metazoa</taxon>
        <taxon>Ecdysozoa</taxon>
        <taxon>Arthropoda</taxon>
        <taxon>Crustacea</taxon>
        <taxon>Branchiopoda</taxon>
        <taxon>Diplostraca</taxon>
        <taxon>Cladocera</taxon>
        <taxon>Anomopoda</taxon>
        <taxon>Daphniidae</taxon>
        <taxon>Daphnia</taxon>
    </lineage>
</organism>
<reference evidence="4 5" key="1">
    <citation type="journal article" date="2011" name="Science">
        <title>The ecoresponsive genome of Daphnia pulex.</title>
        <authorList>
            <person name="Colbourne J.K."/>
            <person name="Pfrender M.E."/>
            <person name="Gilbert D."/>
            <person name="Thomas W.K."/>
            <person name="Tucker A."/>
            <person name="Oakley T.H."/>
            <person name="Tokishita S."/>
            <person name="Aerts A."/>
            <person name="Arnold G.J."/>
            <person name="Basu M.K."/>
            <person name="Bauer D.J."/>
            <person name="Caceres C.E."/>
            <person name="Carmel L."/>
            <person name="Casola C."/>
            <person name="Choi J.H."/>
            <person name="Detter J.C."/>
            <person name="Dong Q."/>
            <person name="Dusheyko S."/>
            <person name="Eads B.D."/>
            <person name="Frohlich T."/>
            <person name="Geiler-Samerotte K.A."/>
            <person name="Gerlach D."/>
            <person name="Hatcher P."/>
            <person name="Jogdeo S."/>
            <person name="Krijgsveld J."/>
            <person name="Kriventseva E.V."/>
            <person name="Kultz D."/>
            <person name="Laforsch C."/>
            <person name="Lindquist E."/>
            <person name="Lopez J."/>
            <person name="Manak J.R."/>
            <person name="Muller J."/>
            <person name="Pangilinan J."/>
            <person name="Patwardhan R.P."/>
            <person name="Pitluck S."/>
            <person name="Pritham E.J."/>
            <person name="Rechtsteiner A."/>
            <person name="Rho M."/>
            <person name="Rogozin I.B."/>
            <person name="Sakarya O."/>
            <person name="Salamov A."/>
            <person name="Schaack S."/>
            <person name="Shapiro H."/>
            <person name="Shiga Y."/>
            <person name="Skalitzky C."/>
            <person name="Smith Z."/>
            <person name="Souvorov A."/>
            <person name="Sung W."/>
            <person name="Tang Z."/>
            <person name="Tsuchiya D."/>
            <person name="Tu H."/>
            <person name="Vos H."/>
            <person name="Wang M."/>
            <person name="Wolf Y.I."/>
            <person name="Yamagata H."/>
            <person name="Yamada T."/>
            <person name="Ye Y."/>
            <person name="Shaw J.R."/>
            <person name="Andrews J."/>
            <person name="Crease T.J."/>
            <person name="Tang H."/>
            <person name="Lucas S.M."/>
            <person name="Robertson H.M."/>
            <person name="Bork P."/>
            <person name="Koonin E.V."/>
            <person name="Zdobnov E.M."/>
            <person name="Grigoriev I.V."/>
            <person name="Lynch M."/>
            <person name="Boore J.L."/>
        </authorList>
    </citation>
    <scope>NUCLEOTIDE SEQUENCE [LARGE SCALE GENOMIC DNA]</scope>
</reference>